<name>A0AA41R068_9BACT</name>
<dbReference type="GO" id="GO:0035438">
    <property type="term" value="F:cyclic-di-GMP binding"/>
    <property type="evidence" value="ECO:0007669"/>
    <property type="project" value="InterPro"/>
</dbReference>
<evidence type="ECO:0000313" key="2">
    <source>
        <dbReference type="EMBL" id="MCJ8500402.1"/>
    </source>
</evidence>
<comment type="caution">
    <text evidence="2">The sequence shown here is derived from an EMBL/GenBank/DDBJ whole genome shotgun (WGS) entry which is preliminary data.</text>
</comment>
<dbReference type="EMBL" id="JALJRB010000006">
    <property type="protein sequence ID" value="MCJ8500402.1"/>
    <property type="molecule type" value="Genomic_DNA"/>
</dbReference>
<dbReference type="SUPFAM" id="SSF141371">
    <property type="entry name" value="PilZ domain-like"/>
    <property type="match status" value="1"/>
</dbReference>
<accession>A0AA41R068</accession>
<gene>
    <name evidence="2" type="ORF">MRX98_07440</name>
</gene>
<feature type="domain" description="PilZ" evidence="1">
    <location>
        <begin position="19"/>
        <end position="100"/>
    </location>
</feature>
<dbReference type="Gene3D" id="2.40.10.220">
    <property type="entry name" value="predicted glycosyltransferase like domains"/>
    <property type="match status" value="1"/>
</dbReference>
<dbReference type="RefSeq" id="WP_246904673.1">
    <property type="nucleotide sequence ID" value="NZ_JALJRB010000006.1"/>
</dbReference>
<dbReference type="InterPro" id="IPR009875">
    <property type="entry name" value="PilZ_domain"/>
</dbReference>
<sequence length="105" mass="11455">MAMIQAEAAEAANPLVFGERRLHERKRCAFTVGVAGRNIHFRGMLRDLSLGGALVELPPEKMPKAGQEVVLTIPFRKKGGQVALRGTVARVRYHAVAITFSKSSN</sequence>
<dbReference type="Pfam" id="PF07238">
    <property type="entry name" value="PilZ"/>
    <property type="match status" value="1"/>
</dbReference>
<dbReference type="AlphaFoldDB" id="A0AA41R068"/>
<organism evidence="2 3">
    <name type="scientific">Desulfatitalea alkaliphila</name>
    <dbReference type="NCBI Taxonomy" id="2929485"/>
    <lineage>
        <taxon>Bacteria</taxon>
        <taxon>Pseudomonadati</taxon>
        <taxon>Thermodesulfobacteriota</taxon>
        <taxon>Desulfobacteria</taxon>
        <taxon>Desulfobacterales</taxon>
        <taxon>Desulfosarcinaceae</taxon>
        <taxon>Desulfatitalea</taxon>
    </lineage>
</organism>
<keyword evidence="3" id="KW-1185">Reference proteome</keyword>
<evidence type="ECO:0000259" key="1">
    <source>
        <dbReference type="Pfam" id="PF07238"/>
    </source>
</evidence>
<dbReference type="Proteomes" id="UP001165427">
    <property type="component" value="Unassembled WGS sequence"/>
</dbReference>
<reference evidence="2" key="1">
    <citation type="submission" date="2022-04" db="EMBL/GenBank/DDBJ databases">
        <title>Desulfatitalea alkaliphila sp. nov., a novel anaerobic sulfate-reducing bacterium isolated from terrestrial mud volcano, Taman Peninsula, Russia.</title>
        <authorList>
            <person name="Khomyakova M.A."/>
            <person name="Merkel A.Y."/>
            <person name="Slobodkin A.I."/>
        </authorList>
    </citation>
    <scope>NUCLEOTIDE SEQUENCE</scope>
    <source>
        <strain evidence="2">M08but</strain>
    </source>
</reference>
<evidence type="ECO:0000313" key="3">
    <source>
        <dbReference type="Proteomes" id="UP001165427"/>
    </source>
</evidence>
<protein>
    <submittedName>
        <fullName evidence="2">PilZ domain-containing protein</fullName>
    </submittedName>
</protein>
<proteinExistence type="predicted"/>